<dbReference type="RefSeq" id="WP_154757881.1">
    <property type="nucleotide sequence ID" value="NZ_WMBA01000024.1"/>
</dbReference>
<dbReference type="PANTHER" id="PTHR34847:SF1">
    <property type="entry name" value="NODULATION PROTEIN U"/>
    <property type="match status" value="1"/>
</dbReference>
<feature type="domain" description="Carbamoyltransferase" evidence="2">
    <location>
        <begin position="23"/>
        <end position="347"/>
    </location>
</feature>
<name>A0A6N7Z3I1_9PSEU</name>
<dbReference type="InterPro" id="IPR038152">
    <property type="entry name" value="Carbam_trans_C_sf"/>
</dbReference>
<organism evidence="4 5">
    <name type="scientific">Amycolatopsis pithecellobii</name>
    <dbReference type="NCBI Taxonomy" id="664692"/>
    <lineage>
        <taxon>Bacteria</taxon>
        <taxon>Bacillati</taxon>
        <taxon>Actinomycetota</taxon>
        <taxon>Actinomycetes</taxon>
        <taxon>Pseudonocardiales</taxon>
        <taxon>Pseudonocardiaceae</taxon>
        <taxon>Amycolatopsis</taxon>
    </lineage>
</organism>
<dbReference type="InterPro" id="IPR003696">
    <property type="entry name" value="Carbtransf_dom"/>
</dbReference>
<dbReference type="PANTHER" id="PTHR34847">
    <property type="entry name" value="NODULATION PROTEIN U"/>
    <property type="match status" value="1"/>
</dbReference>
<dbReference type="AlphaFoldDB" id="A0A6N7Z3I1"/>
<reference evidence="4 5" key="1">
    <citation type="submission" date="2019-11" db="EMBL/GenBank/DDBJ databases">
        <title>Draft genome of Amycolatopsis RM579.</title>
        <authorList>
            <person name="Duangmal K."/>
            <person name="Mingma R."/>
        </authorList>
    </citation>
    <scope>NUCLEOTIDE SEQUENCE [LARGE SCALE GENOMIC DNA]</scope>
    <source>
        <strain evidence="4 5">RM579</strain>
    </source>
</reference>
<gene>
    <name evidence="4" type="ORF">GKO32_17140</name>
</gene>
<dbReference type="OrthoDB" id="9780777at2"/>
<evidence type="ECO:0000313" key="5">
    <source>
        <dbReference type="Proteomes" id="UP000440096"/>
    </source>
</evidence>
<keyword evidence="5" id="KW-1185">Reference proteome</keyword>
<comment type="similarity">
    <text evidence="1">Belongs to the NodU/CmcH family.</text>
</comment>
<dbReference type="Proteomes" id="UP000440096">
    <property type="component" value="Unassembled WGS sequence"/>
</dbReference>
<accession>A0A6N7Z3I1</accession>
<dbReference type="EMBL" id="WMBA01000024">
    <property type="protein sequence ID" value="MTD55689.1"/>
    <property type="molecule type" value="Genomic_DNA"/>
</dbReference>
<sequence>MLLLGLNGGLISASGPSSEASQGYLHDASACLLQEGQTLAAVEEERLNRLKKTDLFPVRAIQECLDIAGKTLSSIDAVCYYFEESFLDVALNKNYLANRDQKIKYARARIVEHLKSSFDFDLPDDKLFFVPHHVAHASSSFVRSGFRDALVVVIDGAGEDHSGTIFNASAAGLKPLATHSARNSLGAFYLHGTQMLGYTFGDEYKVMGLAPYGDKGRYGEIFESLFTLKPNGDYTLENTRDLNIGLTGYNFIAPAFLNAGFFPRRRNEPFTQLHADFAAGLQATLEKIILHVLKYWSQELSNPNLCFSGGVAHNSTLNGAILASNMFPKVFVHPASHDAGSAEGAALAVESKLSKGSLPHLRITTASLGPDIGSPAAISSRLDSWTDVIEFHRADDIVEESAGLLAEGAVIGWVQGRSEFGPRALGNRSILADARPGENKAKINDMVKKRESYRPFAPAVTSNAAKKYFDLPTPVADYRYMSFVVPVAEAYQSTLRATTHIDHTARVQIVYNDGYNELFHRLITRFGQLTGVPVLLNTSFNNNFEPIVQTIDDAVSCFLTTSLDVLVAGEYVVKRRYADESNLALLCPSLRKTTKLATETRIAGLDELSRRYFLQSEGRGSTGSEISEEIYNILQCADGRTPLNDILDRFQSVGDRSELIQETRTLWDRRLLDFRPAARGI</sequence>
<dbReference type="Gene3D" id="3.30.420.40">
    <property type="match status" value="2"/>
</dbReference>
<dbReference type="GO" id="GO:0016740">
    <property type="term" value="F:transferase activity"/>
    <property type="evidence" value="ECO:0007669"/>
    <property type="project" value="UniProtKB-KW"/>
</dbReference>
<comment type="caution">
    <text evidence="4">The sequence shown here is derived from an EMBL/GenBank/DDBJ whole genome shotgun (WGS) entry which is preliminary data.</text>
</comment>
<proteinExistence type="inferred from homology"/>
<evidence type="ECO:0000256" key="1">
    <source>
        <dbReference type="ARBA" id="ARBA00006129"/>
    </source>
</evidence>
<dbReference type="Pfam" id="PF16861">
    <property type="entry name" value="Carbam_trans_C"/>
    <property type="match status" value="1"/>
</dbReference>
<dbReference type="InterPro" id="IPR051338">
    <property type="entry name" value="NodU/CmcH_Carbamoyltrnsfr"/>
</dbReference>
<keyword evidence="4" id="KW-0808">Transferase</keyword>
<dbReference type="InterPro" id="IPR031730">
    <property type="entry name" value="Carbam_trans_C"/>
</dbReference>
<feature type="domain" description="Carbamoyltransferase C-terminal" evidence="3">
    <location>
        <begin position="402"/>
        <end position="575"/>
    </location>
</feature>
<evidence type="ECO:0000313" key="4">
    <source>
        <dbReference type="EMBL" id="MTD55689.1"/>
    </source>
</evidence>
<dbReference type="Gene3D" id="3.90.870.20">
    <property type="entry name" value="Carbamoyltransferase, C-terminal domain"/>
    <property type="match status" value="1"/>
</dbReference>
<evidence type="ECO:0000259" key="3">
    <source>
        <dbReference type="Pfam" id="PF16861"/>
    </source>
</evidence>
<evidence type="ECO:0000259" key="2">
    <source>
        <dbReference type="Pfam" id="PF02543"/>
    </source>
</evidence>
<dbReference type="Pfam" id="PF02543">
    <property type="entry name" value="Carbam_trans_N"/>
    <property type="match status" value="1"/>
</dbReference>
<dbReference type="InterPro" id="IPR043129">
    <property type="entry name" value="ATPase_NBD"/>
</dbReference>
<protein>
    <submittedName>
        <fullName evidence="4">Carbamoyltransferase</fullName>
    </submittedName>
</protein>
<dbReference type="SUPFAM" id="SSF53067">
    <property type="entry name" value="Actin-like ATPase domain"/>
    <property type="match status" value="1"/>
</dbReference>